<keyword evidence="10 15" id="KW-0186">Copper</keyword>
<dbReference type="GO" id="GO:0016491">
    <property type="term" value="F:oxidoreductase activity"/>
    <property type="evidence" value="ECO:0007669"/>
    <property type="project" value="InterPro"/>
</dbReference>
<dbReference type="InterPro" id="IPR001505">
    <property type="entry name" value="Copper_CuA"/>
</dbReference>
<dbReference type="InterPro" id="IPR036257">
    <property type="entry name" value="Cyt_c_oxidase_su2_TM_sf"/>
</dbReference>
<dbReference type="InterPro" id="IPR011759">
    <property type="entry name" value="Cyt_c_oxidase_su2_TM_dom"/>
</dbReference>
<dbReference type="Proteomes" id="UP000027337">
    <property type="component" value="Unassembled WGS sequence"/>
</dbReference>
<dbReference type="PANTHER" id="PTHR22888:SF9">
    <property type="entry name" value="CYTOCHROME C OXIDASE SUBUNIT 2"/>
    <property type="match status" value="1"/>
</dbReference>
<evidence type="ECO:0000256" key="8">
    <source>
        <dbReference type="ARBA" id="ARBA00022982"/>
    </source>
</evidence>
<evidence type="ECO:0000256" key="16">
    <source>
        <dbReference type="SAM" id="Phobius"/>
    </source>
</evidence>
<dbReference type="EMBL" id="JEMU01000014">
    <property type="protein sequence ID" value="KAJ02170.1"/>
    <property type="molecule type" value="Genomic_DNA"/>
</dbReference>
<dbReference type="PROSITE" id="PS50857">
    <property type="entry name" value="COX2_CUA"/>
    <property type="match status" value="1"/>
</dbReference>
<sequence>MKKLLSASALLASFSALPALAQDNLRIDGLEVIGTPVDGEMGFQPAVTRLAQDIHDLDYLILVIITLITVFVTGLLFWVIVRYNKKRNPEPASFTHHTPVEIAWTIGPILILVLIGAYSLPILFRQQEIPEADVTIKAIGNQWYWSYEYVDDGFGFDSYMIGAPATMTSEEEAAGAIANRLDDVMIAKLEAAGYSRDEWLLATDTAVVVPVGKTIVMQVTASDVIHAWTIPAFGVKQDGVPGRLAELWFNADKEGVYFGQCSELCGQAHAYMPITVKVVSEAAYQEWLGRAKEEYAGIPQPLTVASN</sequence>
<feature type="transmembrane region" description="Helical" evidence="16">
    <location>
        <begin position="59"/>
        <end position="81"/>
    </location>
</feature>
<name>A0A061SSI3_9RHOB</name>
<dbReference type="InterPro" id="IPR014222">
    <property type="entry name" value="Cyt_c_oxidase_su2"/>
</dbReference>
<keyword evidence="8 14" id="KW-0249">Electron transport</keyword>
<dbReference type="Gene3D" id="2.60.40.420">
    <property type="entry name" value="Cupredoxins - blue copper proteins"/>
    <property type="match status" value="1"/>
</dbReference>
<dbReference type="Pfam" id="PF02790">
    <property type="entry name" value="COX2_TM"/>
    <property type="match status" value="1"/>
</dbReference>
<feature type="domain" description="Cytochrome oxidase subunit II transmembrane region profile" evidence="19">
    <location>
        <begin position="35"/>
        <end position="130"/>
    </location>
</feature>
<organism evidence="20 21">
    <name type="scientific">Sulfitobacter mediterraneus</name>
    <dbReference type="NCBI Taxonomy" id="83219"/>
    <lineage>
        <taxon>Bacteria</taxon>
        <taxon>Pseudomonadati</taxon>
        <taxon>Pseudomonadota</taxon>
        <taxon>Alphaproteobacteria</taxon>
        <taxon>Rhodobacterales</taxon>
        <taxon>Roseobacteraceae</taxon>
        <taxon>Sulfitobacter</taxon>
    </lineage>
</organism>
<feature type="signal peptide" evidence="17">
    <location>
        <begin position="1"/>
        <end position="21"/>
    </location>
</feature>
<gene>
    <name evidence="20" type="ORF">PM02_15560</name>
</gene>
<comment type="caution">
    <text evidence="20">The sequence shown here is derived from an EMBL/GenBank/DDBJ whole genome shotgun (WGS) entry which is preliminary data.</text>
</comment>
<keyword evidence="4 14" id="KW-0679">Respiratory chain</keyword>
<dbReference type="GO" id="GO:0004129">
    <property type="term" value="F:cytochrome-c oxidase activity"/>
    <property type="evidence" value="ECO:0007669"/>
    <property type="project" value="UniProtKB-EC"/>
</dbReference>
<evidence type="ECO:0000256" key="5">
    <source>
        <dbReference type="ARBA" id="ARBA00022692"/>
    </source>
</evidence>
<feature type="chain" id="PRO_5001606336" description="Cytochrome c oxidase subunit 2" evidence="17">
    <location>
        <begin position="22"/>
        <end position="307"/>
    </location>
</feature>
<dbReference type="SUPFAM" id="SSF81464">
    <property type="entry name" value="Cytochrome c oxidase subunit II-like, transmembrane region"/>
    <property type="match status" value="1"/>
</dbReference>
<dbReference type="InterPro" id="IPR045187">
    <property type="entry name" value="CcO_II"/>
</dbReference>
<keyword evidence="5 14" id="KW-0812">Transmembrane</keyword>
<dbReference type="SUPFAM" id="SSF49503">
    <property type="entry name" value="Cupredoxins"/>
    <property type="match status" value="1"/>
</dbReference>
<dbReference type="RefSeq" id="WP_037910134.1">
    <property type="nucleotide sequence ID" value="NZ_JAFBPZ010000006.1"/>
</dbReference>
<evidence type="ECO:0000256" key="9">
    <source>
        <dbReference type="ARBA" id="ARBA00022989"/>
    </source>
</evidence>
<evidence type="ECO:0000256" key="11">
    <source>
        <dbReference type="ARBA" id="ARBA00023136"/>
    </source>
</evidence>
<evidence type="ECO:0000256" key="4">
    <source>
        <dbReference type="ARBA" id="ARBA00022660"/>
    </source>
</evidence>
<evidence type="ECO:0000256" key="3">
    <source>
        <dbReference type="ARBA" id="ARBA00022448"/>
    </source>
</evidence>
<keyword evidence="17" id="KW-0732">Signal</keyword>
<dbReference type="PROSITE" id="PS00078">
    <property type="entry name" value="COX2"/>
    <property type="match status" value="1"/>
</dbReference>
<keyword evidence="3 14" id="KW-0813">Transport</keyword>
<evidence type="ECO:0000256" key="10">
    <source>
        <dbReference type="ARBA" id="ARBA00023008"/>
    </source>
</evidence>
<dbReference type="GO" id="GO:0005507">
    <property type="term" value="F:copper ion binding"/>
    <property type="evidence" value="ECO:0007669"/>
    <property type="project" value="InterPro"/>
</dbReference>
<evidence type="ECO:0000256" key="6">
    <source>
        <dbReference type="ARBA" id="ARBA00022723"/>
    </source>
</evidence>
<comment type="cofactor">
    <cofactor evidence="15">
        <name>Cu cation</name>
        <dbReference type="ChEBI" id="CHEBI:23378"/>
    </cofactor>
    <text evidence="15">Binds a copper A center.</text>
</comment>
<dbReference type="Gene3D" id="1.10.287.90">
    <property type="match status" value="1"/>
</dbReference>
<dbReference type="Pfam" id="PF00116">
    <property type="entry name" value="COX2"/>
    <property type="match status" value="2"/>
</dbReference>
<dbReference type="GO" id="GO:0042773">
    <property type="term" value="P:ATP synthesis coupled electron transport"/>
    <property type="evidence" value="ECO:0007669"/>
    <property type="project" value="TreeGrafter"/>
</dbReference>
<evidence type="ECO:0000313" key="20">
    <source>
        <dbReference type="EMBL" id="KAJ02170.1"/>
    </source>
</evidence>
<dbReference type="PRINTS" id="PR01166">
    <property type="entry name" value="CYCOXIDASEII"/>
</dbReference>
<dbReference type="EC" id="7.1.1.9" evidence="15"/>
<evidence type="ECO:0000256" key="14">
    <source>
        <dbReference type="RuleBase" id="RU000456"/>
    </source>
</evidence>
<dbReference type="STRING" id="83219.PM02_15560"/>
<dbReference type="InterPro" id="IPR002429">
    <property type="entry name" value="CcO_II-like_C"/>
</dbReference>
<dbReference type="eggNOG" id="COG1622">
    <property type="taxonomic scope" value="Bacteria"/>
</dbReference>
<feature type="domain" description="Cytochrome oxidase subunit II copper A binding" evidence="18">
    <location>
        <begin position="131"/>
        <end position="290"/>
    </location>
</feature>
<keyword evidence="6 15" id="KW-0479">Metal-binding</keyword>
<dbReference type="AlphaFoldDB" id="A0A061SSI3"/>
<evidence type="ECO:0000256" key="13">
    <source>
        <dbReference type="ARBA" id="ARBA00047816"/>
    </source>
</evidence>
<keyword evidence="11 16" id="KW-0472">Membrane</keyword>
<evidence type="ECO:0000256" key="17">
    <source>
        <dbReference type="SAM" id="SignalP"/>
    </source>
</evidence>
<evidence type="ECO:0000256" key="12">
    <source>
        <dbReference type="ARBA" id="ARBA00024688"/>
    </source>
</evidence>
<evidence type="ECO:0000259" key="19">
    <source>
        <dbReference type="PROSITE" id="PS50999"/>
    </source>
</evidence>
<evidence type="ECO:0000259" key="18">
    <source>
        <dbReference type="PROSITE" id="PS50857"/>
    </source>
</evidence>
<dbReference type="InterPro" id="IPR008972">
    <property type="entry name" value="Cupredoxin"/>
</dbReference>
<comment type="function">
    <text evidence="12 15">Subunits I and II form the functional core of the enzyme complex. Electrons originating in cytochrome c are transferred via heme a and Cu(A) to the binuclear center formed by heme a3 and Cu(B).</text>
</comment>
<keyword evidence="9 16" id="KW-1133">Transmembrane helix</keyword>
<proteinExistence type="inferred from homology"/>
<evidence type="ECO:0000256" key="15">
    <source>
        <dbReference type="RuleBase" id="RU004024"/>
    </source>
</evidence>
<comment type="catalytic activity">
    <reaction evidence="13 15">
        <text>4 Fe(II)-[cytochrome c] + O2 + 8 H(+)(in) = 4 Fe(III)-[cytochrome c] + 2 H2O + 4 H(+)(out)</text>
        <dbReference type="Rhea" id="RHEA:11436"/>
        <dbReference type="Rhea" id="RHEA-COMP:10350"/>
        <dbReference type="Rhea" id="RHEA-COMP:14399"/>
        <dbReference type="ChEBI" id="CHEBI:15377"/>
        <dbReference type="ChEBI" id="CHEBI:15378"/>
        <dbReference type="ChEBI" id="CHEBI:15379"/>
        <dbReference type="ChEBI" id="CHEBI:29033"/>
        <dbReference type="ChEBI" id="CHEBI:29034"/>
        <dbReference type="EC" id="7.1.1.9"/>
    </reaction>
</comment>
<reference evidence="20 21" key="1">
    <citation type="journal article" date="2014" name="Genome Announc.">
        <title>Draft Genome Sequences of Two Isolates of the Roseobacter Group, Sulfitobacter sp. Strains 3SOLIMAR09 and 1FIGIMAR09, from Harbors of Mallorca Island (Mediterranean Sea).</title>
        <authorList>
            <person name="Mas-Llado M."/>
            <person name="Pina-Villalonga J.M."/>
            <person name="Brunet-Galmes I."/>
            <person name="Nogales B."/>
            <person name="Bosch R."/>
        </authorList>
    </citation>
    <scope>NUCLEOTIDE SEQUENCE [LARGE SCALE GENOMIC DNA]</scope>
    <source>
        <strain evidence="20 21">1FIGIMAR09</strain>
    </source>
</reference>
<dbReference type="PANTHER" id="PTHR22888">
    <property type="entry name" value="CYTOCHROME C OXIDASE, SUBUNIT II"/>
    <property type="match status" value="1"/>
</dbReference>
<feature type="transmembrane region" description="Helical" evidence="16">
    <location>
        <begin position="102"/>
        <end position="124"/>
    </location>
</feature>
<accession>A0A061SSI3</accession>
<evidence type="ECO:0000313" key="21">
    <source>
        <dbReference type="Proteomes" id="UP000027337"/>
    </source>
</evidence>
<evidence type="ECO:0000256" key="2">
    <source>
        <dbReference type="ARBA" id="ARBA00007866"/>
    </source>
</evidence>
<evidence type="ECO:0000256" key="1">
    <source>
        <dbReference type="ARBA" id="ARBA00004141"/>
    </source>
</evidence>
<dbReference type="PROSITE" id="PS50999">
    <property type="entry name" value="COX2_TM"/>
    <property type="match status" value="1"/>
</dbReference>
<protein>
    <recommendedName>
        <fullName evidence="15">Cytochrome c oxidase subunit 2</fullName>
        <ecNumber evidence="15">7.1.1.9</ecNumber>
    </recommendedName>
</protein>
<evidence type="ECO:0000256" key="7">
    <source>
        <dbReference type="ARBA" id="ARBA00022967"/>
    </source>
</evidence>
<dbReference type="NCBIfam" id="TIGR02866">
    <property type="entry name" value="CoxB"/>
    <property type="match status" value="1"/>
</dbReference>
<comment type="subcellular location">
    <subcellularLocation>
        <location evidence="14">Cell membrane</location>
        <topology evidence="14">Multi-pass membrane protein</topology>
    </subcellularLocation>
    <subcellularLocation>
        <location evidence="1">Membrane</location>
        <topology evidence="1">Multi-pass membrane protein</topology>
    </subcellularLocation>
</comment>
<keyword evidence="21" id="KW-1185">Reference proteome</keyword>
<dbReference type="GO" id="GO:0005886">
    <property type="term" value="C:plasma membrane"/>
    <property type="evidence" value="ECO:0007669"/>
    <property type="project" value="UniProtKB-SubCell"/>
</dbReference>
<keyword evidence="7" id="KW-1278">Translocase</keyword>
<comment type="similarity">
    <text evidence="2 14">Belongs to the cytochrome c oxidase subunit 2 family.</text>
</comment>